<organism evidence="2 3">
    <name type="scientific">Brevibacillus borstelensis AK1</name>
    <dbReference type="NCBI Taxonomy" id="1300222"/>
    <lineage>
        <taxon>Bacteria</taxon>
        <taxon>Bacillati</taxon>
        <taxon>Bacillota</taxon>
        <taxon>Bacilli</taxon>
        <taxon>Bacillales</taxon>
        <taxon>Paenibacillaceae</taxon>
        <taxon>Brevibacillus</taxon>
    </lineage>
</organism>
<dbReference type="Pfam" id="PF00144">
    <property type="entry name" value="Beta-lactamase"/>
    <property type="match status" value="1"/>
</dbReference>
<dbReference type="PANTHER" id="PTHR46825:SF9">
    <property type="entry name" value="BETA-LACTAMASE-RELATED DOMAIN-CONTAINING PROTEIN"/>
    <property type="match status" value="1"/>
</dbReference>
<dbReference type="PANTHER" id="PTHR46825">
    <property type="entry name" value="D-ALANYL-D-ALANINE-CARBOXYPEPTIDASE/ENDOPEPTIDASE AMPH"/>
    <property type="match status" value="1"/>
</dbReference>
<dbReference type="InterPro" id="IPR001466">
    <property type="entry name" value="Beta-lactam-related"/>
</dbReference>
<dbReference type="Proteomes" id="UP000012081">
    <property type="component" value="Unassembled WGS sequence"/>
</dbReference>
<accession>M8DY59</accession>
<gene>
    <name evidence="2" type="ORF">I532_13988</name>
</gene>
<dbReference type="InterPro" id="IPR012338">
    <property type="entry name" value="Beta-lactam/transpept-like"/>
</dbReference>
<sequence length="438" mass="48892">MSAGQWPLFEEYMSRKMEEERIAGAAVAVSRHGELLFQKGFGVRDLETKEPVTPDTVFGIASVTKSFTAMAVMQLAEEGKLSIEDPVNAYLPEFSLASLEDTSSVCIHHLLSHTTGLAPIRRREELCRLSDHLEYLAGEPHELLGRPGEYFSYCNDTFLLLGLIVERVTGRLFRRHVTSRLLDPLEMNRSTFSLEEVKRLSDVSVPYVKDSDGNGLKRADWPLLGNYEVGGGIRSNVRDLLKYGQLYVNGGYCQGENIVSEASLRRMWHPVHKIGRNTYYGYALKSTLGREGMTLVEHGGSQPGVSSHFGFVPEEGIVAVVLTNVADVPVRDLWLAAVRNALGLPLEQQEKEPEYEASVEELERFVGTYACAEGSSVRITFAGGMLQAEMAGEQFALRASDSRTLVIRKHEMPLPFFWKEGEKAWAVLLGSRMLTRKK</sequence>
<proteinExistence type="predicted"/>
<dbReference type="RefSeq" id="WP_003388970.1">
    <property type="nucleotide sequence ID" value="NZ_APBN01000005.1"/>
</dbReference>
<protein>
    <recommendedName>
        <fullName evidence="1">Beta-lactamase-related domain-containing protein</fullName>
    </recommendedName>
</protein>
<dbReference type="STRING" id="1300222.I532_13988"/>
<evidence type="ECO:0000259" key="1">
    <source>
        <dbReference type="Pfam" id="PF00144"/>
    </source>
</evidence>
<comment type="caution">
    <text evidence="2">The sequence shown here is derived from an EMBL/GenBank/DDBJ whole genome shotgun (WGS) entry which is preliminary data.</text>
</comment>
<evidence type="ECO:0000313" key="3">
    <source>
        <dbReference type="Proteomes" id="UP000012081"/>
    </source>
</evidence>
<dbReference type="PATRIC" id="fig|1300222.3.peg.2924"/>
<name>M8DY59_9BACL</name>
<dbReference type="InterPro" id="IPR050491">
    <property type="entry name" value="AmpC-like"/>
</dbReference>
<feature type="domain" description="Beta-lactamase-related" evidence="1">
    <location>
        <begin position="9"/>
        <end position="328"/>
    </location>
</feature>
<dbReference type="SUPFAM" id="SSF56601">
    <property type="entry name" value="beta-lactamase/transpeptidase-like"/>
    <property type="match status" value="1"/>
</dbReference>
<keyword evidence="3" id="KW-1185">Reference proteome</keyword>
<dbReference type="EMBL" id="APBN01000005">
    <property type="protein sequence ID" value="EMT51961.1"/>
    <property type="molecule type" value="Genomic_DNA"/>
</dbReference>
<dbReference type="Gene3D" id="3.40.710.10">
    <property type="entry name" value="DD-peptidase/beta-lactamase superfamily"/>
    <property type="match status" value="1"/>
</dbReference>
<evidence type="ECO:0000313" key="2">
    <source>
        <dbReference type="EMBL" id="EMT51961.1"/>
    </source>
</evidence>
<reference evidence="2 3" key="1">
    <citation type="submission" date="2013-03" db="EMBL/GenBank/DDBJ databases">
        <title>Assembly of a new bacterial strain Brevibacillus borstelensis AK1.</title>
        <authorList>
            <person name="Rajan I."/>
            <person name="PoliReddy D."/>
            <person name="Sugumar T."/>
            <person name="Rathinam K."/>
            <person name="Alqarawi S."/>
            <person name="Khalil A.B."/>
            <person name="Sivakumar N."/>
        </authorList>
    </citation>
    <scope>NUCLEOTIDE SEQUENCE [LARGE SCALE GENOMIC DNA]</scope>
    <source>
        <strain evidence="2 3">AK1</strain>
    </source>
</reference>
<dbReference type="AlphaFoldDB" id="M8DY59"/>